<protein>
    <submittedName>
        <fullName evidence="5">Type I restriction-modification system, specificity subunit S</fullName>
        <ecNumber evidence="5">3.1.21.3</ecNumber>
    </submittedName>
</protein>
<keyword evidence="5" id="KW-0378">Hydrolase</keyword>
<evidence type="ECO:0000259" key="4">
    <source>
        <dbReference type="Pfam" id="PF01420"/>
    </source>
</evidence>
<evidence type="ECO:0000256" key="2">
    <source>
        <dbReference type="ARBA" id="ARBA00022747"/>
    </source>
</evidence>
<keyword evidence="2" id="KW-0680">Restriction system</keyword>
<dbReference type="PANTHER" id="PTHR30408:SF13">
    <property type="entry name" value="TYPE I RESTRICTION ENZYME HINDI SPECIFICITY SUBUNIT"/>
    <property type="match status" value="1"/>
</dbReference>
<dbReference type="RefSeq" id="WP_239796373.1">
    <property type="nucleotide sequence ID" value="NZ_OU912926.1"/>
</dbReference>
<dbReference type="Pfam" id="PF01420">
    <property type="entry name" value="Methylase_S"/>
    <property type="match status" value="1"/>
</dbReference>
<dbReference type="GO" id="GO:0009035">
    <property type="term" value="F:type I site-specific deoxyribonuclease activity"/>
    <property type="evidence" value="ECO:0007669"/>
    <property type="project" value="UniProtKB-EC"/>
</dbReference>
<gene>
    <name evidence="5" type="ORF">NTG6680_1184</name>
</gene>
<sequence>MSKWQTSKLGDISEMCLGKMLDEKKNKGELEPYLANINVRWGGFNFSNLNKMRFEKSEQERYGLRHGDLVICEGGEPGRCAIWKDEVPGMKIQKALHRVRVRGSHNNEFVYYRLLLAGRNGELSKHFIGSTIKHLTGVGLKQVEFPYPSVEEQQKIAAALSALDSKIACNNRINAELEAMAKTLYDYWFVQFDFPDATGKPYKSSGGKMVYNPTLKREIPAGWESGPLSEWIACNKTGDWGKESIEGNYTLQVDCIRGTDINGLNGAGGTSAPTRFILEKNRDKILEPFDFVIEISGGSPTQSTGRMAFVLAETINRFVHPIICSNFCKAISLKDNAYFFNFAYEWQSAYDNKILFGWEGKTSGIKNLLFDAFVSKYLVCKPPQKLAQRFLEFVSPLQIKKQKLLQENDELEALRDWLLPMLMNGQVTVA</sequence>
<dbReference type="Proteomes" id="UP000839052">
    <property type="component" value="Chromosome"/>
</dbReference>
<dbReference type="InterPro" id="IPR000055">
    <property type="entry name" value="Restrct_endonuc_typeI_TRD"/>
</dbReference>
<feature type="domain" description="Type I restriction modification DNA specificity" evidence="4">
    <location>
        <begin position="1"/>
        <end position="179"/>
    </location>
</feature>
<dbReference type="EC" id="3.1.21.3" evidence="5"/>
<dbReference type="SUPFAM" id="SSF116734">
    <property type="entry name" value="DNA methylase specificity domain"/>
    <property type="match status" value="2"/>
</dbReference>
<dbReference type="Gene3D" id="3.90.220.20">
    <property type="entry name" value="DNA methylase specificity domains"/>
    <property type="match status" value="2"/>
</dbReference>
<evidence type="ECO:0000313" key="6">
    <source>
        <dbReference type="Proteomes" id="UP000839052"/>
    </source>
</evidence>
<evidence type="ECO:0000256" key="3">
    <source>
        <dbReference type="ARBA" id="ARBA00023125"/>
    </source>
</evidence>
<keyword evidence="6" id="KW-1185">Reference proteome</keyword>
<name>A0ABN8APF9_9PROT</name>
<dbReference type="CDD" id="cd17253">
    <property type="entry name" value="RMtype1_S_Eco933I-TRD2-CR2_like"/>
    <property type="match status" value="1"/>
</dbReference>
<dbReference type="EMBL" id="OU912926">
    <property type="protein sequence ID" value="CAG9932437.1"/>
    <property type="molecule type" value="Genomic_DNA"/>
</dbReference>
<dbReference type="InterPro" id="IPR052021">
    <property type="entry name" value="Type-I_RS_S_subunit"/>
</dbReference>
<reference evidence="5 6" key="1">
    <citation type="submission" date="2021-10" db="EMBL/GenBank/DDBJ databases">
        <authorList>
            <person name="Koch H."/>
        </authorList>
    </citation>
    <scope>NUCLEOTIDE SEQUENCE [LARGE SCALE GENOMIC DNA]</scope>
    <source>
        <strain evidence="5">6680</strain>
    </source>
</reference>
<accession>A0ABN8APF9</accession>
<comment type="similarity">
    <text evidence="1">Belongs to the type-I restriction system S methylase family.</text>
</comment>
<evidence type="ECO:0000313" key="5">
    <source>
        <dbReference type="EMBL" id="CAG9932437.1"/>
    </source>
</evidence>
<proteinExistence type="inferred from homology"/>
<keyword evidence="3" id="KW-0238">DNA-binding</keyword>
<evidence type="ECO:0000256" key="1">
    <source>
        <dbReference type="ARBA" id="ARBA00010923"/>
    </source>
</evidence>
<dbReference type="InterPro" id="IPR044946">
    <property type="entry name" value="Restrct_endonuc_typeI_TRD_sf"/>
</dbReference>
<dbReference type="PANTHER" id="PTHR30408">
    <property type="entry name" value="TYPE-1 RESTRICTION ENZYME ECOKI SPECIFICITY PROTEIN"/>
    <property type="match status" value="1"/>
</dbReference>
<organism evidence="5 6">
    <name type="scientific">Candidatus Nitrotoga arctica</name>
    <dbReference type="NCBI Taxonomy" id="453162"/>
    <lineage>
        <taxon>Bacteria</taxon>
        <taxon>Pseudomonadati</taxon>
        <taxon>Pseudomonadota</taxon>
        <taxon>Betaproteobacteria</taxon>
        <taxon>Nitrosomonadales</taxon>
        <taxon>Gallionellaceae</taxon>
        <taxon>Candidatus Nitrotoga</taxon>
    </lineage>
</organism>